<dbReference type="OrthoDB" id="5496837at2"/>
<sequence>MSLATKAGGALCVVALIGYLVGPDAGTGNAQCAAPVVPGYGADQLGNAATIVAVGRDMDVPERGQVVAVATAMQESGLRNVNYGDRDSLGLFQQRPSMGWGSPAQVMTPTYSARKFYERLRAVAGWQQMSVARAAQQVQRSAFPTAYAKHENTARTIVDAVHRGCVTP</sequence>
<dbReference type="RefSeq" id="WP_084427656.1">
    <property type="nucleotide sequence ID" value="NZ_FWXV01000002.1"/>
</dbReference>
<reference evidence="1 2" key="1">
    <citation type="submission" date="2017-04" db="EMBL/GenBank/DDBJ databases">
        <authorList>
            <person name="Afonso C.L."/>
            <person name="Miller P.J."/>
            <person name="Scott M.A."/>
            <person name="Spackman E."/>
            <person name="Goraichik I."/>
            <person name="Dimitrov K.M."/>
            <person name="Suarez D.L."/>
            <person name="Swayne D.E."/>
        </authorList>
    </citation>
    <scope>NUCLEOTIDE SEQUENCE [LARGE SCALE GENOMIC DNA]</scope>
    <source>
        <strain evidence="1 2">DSM 43828</strain>
    </source>
</reference>
<accession>A0A1W2DPZ7</accession>
<evidence type="ECO:0000313" key="2">
    <source>
        <dbReference type="Proteomes" id="UP000192674"/>
    </source>
</evidence>
<gene>
    <name evidence="1" type="ORF">SAMN05661093_03636</name>
</gene>
<protein>
    <recommendedName>
        <fullName evidence="3">Peptidase M23</fullName>
    </recommendedName>
</protein>
<dbReference type="Proteomes" id="UP000192674">
    <property type="component" value="Unassembled WGS sequence"/>
</dbReference>
<evidence type="ECO:0000313" key="1">
    <source>
        <dbReference type="EMBL" id="SMC99092.1"/>
    </source>
</evidence>
<name>A0A1W2DPZ7_KIBAR</name>
<dbReference type="AlphaFoldDB" id="A0A1W2DPZ7"/>
<dbReference type="EMBL" id="FWXV01000002">
    <property type="protein sequence ID" value="SMC99092.1"/>
    <property type="molecule type" value="Genomic_DNA"/>
</dbReference>
<organism evidence="1 2">
    <name type="scientific">Kibdelosporangium aridum</name>
    <dbReference type="NCBI Taxonomy" id="2030"/>
    <lineage>
        <taxon>Bacteria</taxon>
        <taxon>Bacillati</taxon>
        <taxon>Actinomycetota</taxon>
        <taxon>Actinomycetes</taxon>
        <taxon>Pseudonocardiales</taxon>
        <taxon>Pseudonocardiaceae</taxon>
        <taxon>Kibdelosporangium</taxon>
    </lineage>
</organism>
<keyword evidence="2" id="KW-1185">Reference proteome</keyword>
<proteinExistence type="predicted"/>
<evidence type="ECO:0008006" key="3">
    <source>
        <dbReference type="Google" id="ProtNLM"/>
    </source>
</evidence>